<dbReference type="PROSITE" id="PS00688">
    <property type="entry name" value="SIGMA54_INTERACT_3"/>
    <property type="match status" value="1"/>
</dbReference>
<dbReference type="Pfam" id="PF00072">
    <property type="entry name" value="Response_reg"/>
    <property type="match status" value="1"/>
</dbReference>
<accession>A0ABY4WXZ7</accession>
<dbReference type="InterPro" id="IPR002078">
    <property type="entry name" value="Sigma_54_int"/>
</dbReference>
<evidence type="ECO:0000259" key="8">
    <source>
        <dbReference type="PROSITE" id="PS50110"/>
    </source>
</evidence>
<feature type="modified residue" description="4-aspartylphosphate" evidence="6">
    <location>
        <position position="54"/>
    </location>
</feature>
<dbReference type="PANTHER" id="PTHR32071">
    <property type="entry name" value="TRANSCRIPTIONAL REGULATORY PROTEIN"/>
    <property type="match status" value="1"/>
</dbReference>
<dbReference type="RefSeq" id="WP_251879233.1">
    <property type="nucleotide sequence ID" value="NZ_CP082275.1"/>
</dbReference>
<protein>
    <submittedName>
        <fullName evidence="9">Sigma-54 dependent transcriptional regulator</fullName>
    </submittedName>
</protein>
<dbReference type="InterPro" id="IPR011006">
    <property type="entry name" value="CheY-like_superfamily"/>
</dbReference>
<dbReference type="InterPro" id="IPR002197">
    <property type="entry name" value="HTH_Fis"/>
</dbReference>
<keyword evidence="2" id="KW-0067">ATP-binding</keyword>
<dbReference type="Pfam" id="PF25601">
    <property type="entry name" value="AAA_lid_14"/>
    <property type="match status" value="1"/>
</dbReference>
<dbReference type="PROSITE" id="PS00676">
    <property type="entry name" value="SIGMA54_INTERACT_2"/>
    <property type="match status" value="1"/>
</dbReference>
<evidence type="ECO:0000256" key="3">
    <source>
        <dbReference type="ARBA" id="ARBA00023015"/>
    </source>
</evidence>
<dbReference type="Gene3D" id="3.40.50.2300">
    <property type="match status" value="1"/>
</dbReference>
<dbReference type="Pfam" id="PF00158">
    <property type="entry name" value="Sigma54_activat"/>
    <property type="match status" value="1"/>
</dbReference>
<dbReference type="InterPro" id="IPR027417">
    <property type="entry name" value="P-loop_NTPase"/>
</dbReference>
<dbReference type="SUPFAM" id="SSF52540">
    <property type="entry name" value="P-loop containing nucleoside triphosphate hydrolases"/>
    <property type="match status" value="1"/>
</dbReference>
<dbReference type="InterPro" id="IPR009057">
    <property type="entry name" value="Homeodomain-like_sf"/>
</dbReference>
<dbReference type="PROSITE" id="PS50110">
    <property type="entry name" value="RESPONSE_REGULATORY"/>
    <property type="match status" value="1"/>
</dbReference>
<evidence type="ECO:0000256" key="2">
    <source>
        <dbReference type="ARBA" id="ARBA00022840"/>
    </source>
</evidence>
<reference evidence="9" key="1">
    <citation type="submission" date="2021-08" db="EMBL/GenBank/DDBJ databases">
        <authorList>
            <person name="Sakaguchi M."/>
            <person name="Kikuchi T."/>
            <person name="Urbanczyk H."/>
        </authorList>
    </citation>
    <scope>NUCLEOTIDE SEQUENCE</scope>
    <source>
        <strain evidence="9">020920N</strain>
    </source>
</reference>
<evidence type="ECO:0000313" key="10">
    <source>
        <dbReference type="Proteomes" id="UP001056255"/>
    </source>
</evidence>
<dbReference type="InterPro" id="IPR025662">
    <property type="entry name" value="Sigma_54_int_dom_ATP-bd_1"/>
</dbReference>
<evidence type="ECO:0000256" key="1">
    <source>
        <dbReference type="ARBA" id="ARBA00022741"/>
    </source>
</evidence>
<keyword evidence="3" id="KW-0805">Transcription regulation</keyword>
<dbReference type="InterPro" id="IPR003593">
    <property type="entry name" value="AAA+_ATPase"/>
</dbReference>
<dbReference type="PROSITE" id="PS50045">
    <property type="entry name" value="SIGMA54_INTERACT_4"/>
    <property type="match status" value="1"/>
</dbReference>
<dbReference type="SUPFAM" id="SSF46689">
    <property type="entry name" value="Homeodomain-like"/>
    <property type="match status" value="1"/>
</dbReference>
<organism evidence="9 10">
    <name type="scientific">Grimontia kaedaensis</name>
    <dbReference type="NCBI Taxonomy" id="2872157"/>
    <lineage>
        <taxon>Bacteria</taxon>
        <taxon>Pseudomonadati</taxon>
        <taxon>Pseudomonadota</taxon>
        <taxon>Gammaproteobacteria</taxon>
        <taxon>Vibrionales</taxon>
        <taxon>Vibrionaceae</taxon>
        <taxon>Grimontia</taxon>
    </lineage>
</organism>
<dbReference type="PRINTS" id="PR01590">
    <property type="entry name" value="HTHFIS"/>
</dbReference>
<dbReference type="SUPFAM" id="SSF52172">
    <property type="entry name" value="CheY-like"/>
    <property type="match status" value="1"/>
</dbReference>
<dbReference type="SMART" id="SM00382">
    <property type="entry name" value="AAA"/>
    <property type="match status" value="1"/>
</dbReference>
<dbReference type="Proteomes" id="UP001056255">
    <property type="component" value="Chromosome I"/>
</dbReference>
<dbReference type="PROSITE" id="PS00675">
    <property type="entry name" value="SIGMA54_INTERACT_1"/>
    <property type="match status" value="1"/>
</dbReference>
<keyword evidence="6" id="KW-0597">Phosphoprotein</keyword>
<evidence type="ECO:0000256" key="6">
    <source>
        <dbReference type="PROSITE-ProRule" id="PRU00169"/>
    </source>
</evidence>
<name>A0ABY4WXZ7_9GAMM</name>
<evidence type="ECO:0000313" key="9">
    <source>
        <dbReference type="EMBL" id="USH03860.1"/>
    </source>
</evidence>
<dbReference type="Gene3D" id="1.10.8.60">
    <property type="match status" value="1"/>
</dbReference>
<evidence type="ECO:0000259" key="7">
    <source>
        <dbReference type="PROSITE" id="PS50045"/>
    </source>
</evidence>
<feature type="domain" description="Sigma-54 factor interaction" evidence="7">
    <location>
        <begin position="145"/>
        <end position="374"/>
    </location>
</feature>
<dbReference type="PANTHER" id="PTHR32071:SF57">
    <property type="entry name" value="C4-DICARBOXYLATE TRANSPORT TRANSCRIPTIONAL REGULATORY PROTEIN DCTD"/>
    <property type="match status" value="1"/>
</dbReference>
<feature type="domain" description="Response regulatory" evidence="8">
    <location>
        <begin position="5"/>
        <end position="119"/>
    </location>
</feature>
<keyword evidence="1" id="KW-0547">Nucleotide-binding</keyword>
<dbReference type="Gene3D" id="1.10.10.60">
    <property type="entry name" value="Homeodomain-like"/>
    <property type="match status" value="1"/>
</dbReference>
<dbReference type="InterPro" id="IPR058031">
    <property type="entry name" value="AAA_lid_NorR"/>
</dbReference>
<evidence type="ECO:0000256" key="5">
    <source>
        <dbReference type="ARBA" id="ARBA00023163"/>
    </source>
</evidence>
<dbReference type="CDD" id="cd00009">
    <property type="entry name" value="AAA"/>
    <property type="match status" value="1"/>
</dbReference>
<dbReference type="InterPro" id="IPR025943">
    <property type="entry name" value="Sigma_54_int_dom_ATP-bd_2"/>
</dbReference>
<keyword evidence="10" id="KW-1185">Reference proteome</keyword>
<dbReference type="SMART" id="SM00448">
    <property type="entry name" value="REC"/>
    <property type="match status" value="1"/>
</dbReference>
<evidence type="ECO:0000256" key="4">
    <source>
        <dbReference type="ARBA" id="ARBA00023125"/>
    </source>
</evidence>
<sequence length="451" mass="50557">MSNGRIVLVEDDKELRESLKEILELQNFTVTGFAGADMALASLQYNSDAIVISDIRMPTMDGITFLKHLQKLDSTLPVILISGHADIETALESVKLGAFDFVEKPLRPERLIGLAGKAAQHRALTLENRRLKQNKQRDITVDQLLIGQSDVMQKLKQRLITLANADINIVINGETGTGKEKIARTLHSQSSRKNRPFVAINCGAMPENLIESELFGHEAGSFTGANKKRIGKIEYASGGTLFLDEIESMPLTAQIRLLRVIQEGELERVGSNETVKVDLKVLSAAKGDLLALSQEGTFRQDLYYRLNVASLDIPPLRERKSDIPQLLGYFLYEAEKRLGEVAPTLTSIHFQQLMSHDWPGNVRELMNEADRIVLGISDLIFTNDADACHSLSHQLAQYEFSVLHHTLKMFHGHIANAAEYLDIPRKNLYLRMKKYGLNKESYLVDNLKDVE</sequence>
<dbReference type="Gene3D" id="3.40.50.300">
    <property type="entry name" value="P-loop containing nucleotide triphosphate hydrolases"/>
    <property type="match status" value="1"/>
</dbReference>
<dbReference type="Pfam" id="PF02954">
    <property type="entry name" value="HTH_8"/>
    <property type="match status" value="1"/>
</dbReference>
<keyword evidence="4" id="KW-0238">DNA-binding</keyword>
<keyword evidence="5" id="KW-0804">Transcription</keyword>
<gene>
    <name evidence="9" type="ORF">K6Q96_07685</name>
</gene>
<dbReference type="InterPro" id="IPR001789">
    <property type="entry name" value="Sig_transdc_resp-reg_receiver"/>
</dbReference>
<dbReference type="EMBL" id="CP082275">
    <property type="protein sequence ID" value="USH03860.1"/>
    <property type="molecule type" value="Genomic_DNA"/>
</dbReference>
<proteinExistence type="predicted"/>
<dbReference type="InterPro" id="IPR025944">
    <property type="entry name" value="Sigma_54_int_dom_CS"/>
</dbReference>